<dbReference type="UniPathway" id="UPA00251">
    <property type="reaction ID" value="UER00316"/>
</dbReference>
<dbReference type="InterPro" id="IPR036343">
    <property type="entry name" value="GluRdtase_N_sf"/>
</dbReference>
<dbReference type="SUPFAM" id="SSF69075">
    <property type="entry name" value="Glutamyl tRNA-reductase dimerization domain"/>
    <property type="match status" value="1"/>
</dbReference>
<dbReference type="SUPFAM" id="SSF51735">
    <property type="entry name" value="NAD(P)-binding Rossmann-fold domains"/>
    <property type="match status" value="1"/>
</dbReference>
<dbReference type="PANTHER" id="PTHR43013">
    <property type="entry name" value="GLUTAMYL-TRNA REDUCTASE"/>
    <property type="match status" value="1"/>
</dbReference>
<evidence type="ECO:0000256" key="10">
    <source>
        <dbReference type="PIRSR" id="PIRSR000445-2"/>
    </source>
</evidence>
<evidence type="ECO:0000256" key="3">
    <source>
        <dbReference type="ARBA" id="ARBA00012970"/>
    </source>
</evidence>
<keyword evidence="5 8" id="KW-0560">Oxidoreductase</keyword>
<dbReference type="EMBL" id="CP042305">
    <property type="protein sequence ID" value="QDZ15602.1"/>
    <property type="molecule type" value="Genomic_DNA"/>
</dbReference>
<gene>
    <name evidence="8" type="primary">hemA</name>
    <name evidence="17" type="ORF">FPZ11_13290</name>
</gene>
<evidence type="ECO:0000259" key="14">
    <source>
        <dbReference type="Pfam" id="PF00745"/>
    </source>
</evidence>
<dbReference type="Proteomes" id="UP000320216">
    <property type="component" value="Chromosome"/>
</dbReference>
<dbReference type="SUPFAM" id="SSF69742">
    <property type="entry name" value="Glutamyl tRNA-reductase catalytic, N-terminal domain"/>
    <property type="match status" value="1"/>
</dbReference>
<feature type="domain" description="Tetrapyrrole biosynthesis glutamyl-tRNA reductase dimerisation" evidence="14">
    <location>
        <begin position="316"/>
        <end position="410"/>
    </location>
</feature>
<dbReference type="InterPro" id="IPR015896">
    <property type="entry name" value="4pyrrol_synth_GluRdtase_dimer"/>
</dbReference>
<evidence type="ECO:0000256" key="4">
    <source>
        <dbReference type="ARBA" id="ARBA00022857"/>
    </source>
</evidence>
<protein>
    <recommendedName>
        <fullName evidence="3 8">Glutamyl-tRNA reductase</fullName>
        <shortName evidence="8">GluTR</shortName>
        <ecNumber evidence="3 8">1.2.1.70</ecNumber>
    </recommendedName>
</protein>
<evidence type="ECO:0000256" key="6">
    <source>
        <dbReference type="ARBA" id="ARBA00023244"/>
    </source>
</evidence>
<evidence type="ECO:0000256" key="5">
    <source>
        <dbReference type="ARBA" id="ARBA00023002"/>
    </source>
</evidence>
<feature type="active site" description="Nucleophile" evidence="8 9">
    <location>
        <position position="47"/>
    </location>
</feature>
<dbReference type="GO" id="GO:0019353">
    <property type="term" value="P:protoporphyrinogen IX biosynthetic process from glutamate"/>
    <property type="evidence" value="ECO:0007669"/>
    <property type="project" value="TreeGrafter"/>
</dbReference>
<comment type="domain">
    <text evidence="8">Possesses an unusual extended V-shaped dimeric structure with each monomer consisting of three distinct domains arranged along a curved 'spinal' alpha-helix. The N-terminal catalytic domain specifically recognizes the glutamate moiety of the substrate. The second domain is the NADPH-binding domain, and the third C-terminal domain is responsible for dimerization.</text>
</comment>
<evidence type="ECO:0000256" key="2">
    <source>
        <dbReference type="ARBA" id="ARBA00005916"/>
    </source>
</evidence>
<feature type="binding site" evidence="8 10">
    <location>
        <begin position="113"/>
        <end position="115"/>
    </location>
    <ligand>
        <name>substrate</name>
    </ligand>
</feature>
<dbReference type="GO" id="GO:0008883">
    <property type="term" value="F:glutamyl-tRNA reductase activity"/>
    <property type="evidence" value="ECO:0007669"/>
    <property type="project" value="UniProtKB-UniRule"/>
</dbReference>
<dbReference type="InterPro" id="IPR000343">
    <property type="entry name" value="4pyrrol_synth_GluRdtase"/>
</dbReference>
<dbReference type="NCBIfam" id="TIGR01035">
    <property type="entry name" value="hemA"/>
    <property type="match status" value="1"/>
</dbReference>
<evidence type="ECO:0000313" key="17">
    <source>
        <dbReference type="EMBL" id="QDZ15602.1"/>
    </source>
</evidence>
<feature type="binding site" evidence="8 10">
    <location>
        <begin position="46"/>
        <end position="49"/>
    </location>
    <ligand>
        <name>substrate</name>
    </ligand>
</feature>
<evidence type="ECO:0000256" key="7">
    <source>
        <dbReference type="ARBA" id="ARBA00047464"/>
    </source>
</evidence>
<dbReference type="AlphaFoldDB" id="A0A5B8M7M4"/>
<dbReference type="GO" id="GO:0050661">
    <property type="term" value="F:NADP binding"/>
    <property type="evidence" value="ECO:0007669"/>
    <property type="project" value="InterPro"/>
</dbReference>
<evidence type="ECO:0000256" key="1">
    <source>
        <dbReference type="ARBA" id="ARBA00005059"/>
    </source>
</evidence>
<comment type="pathway">
    <text evidence="1 8 13">Porphyrin-containing compound metabolism; protoporphyrin-IX biosynthesis; 5-aminolevulinate from L-glutamyl-tRNA(Glu): step 1/2.</text>
</comment>
<dbReference type="PIRSF" id="PIRSF000445">
    <property type="entry name" value="4pyrrol_synth_GluRdtase"/>
    <property type="match status" value="1"/>
</dbReference>
<evidence type="ECO:0000259" key="15">
    <source>
        <dbReference type="Pfam" id="PF01488"/>
    </source>
</evidence>
<dbReference type="InterPro" id="IPR018214">
    <property type="entry name" value="GluRdtase_CS"/>
</dbReference>
<feature type="binding site" evidence="8 10">
    <location>
        <position position="119"/>
    </location>
    <ligand>
        <name>substrate</name>
    </ligand>
</feature>
<feature type="site" description="Important for activity" evidence="8 12">
    <location>
        <position position="98"/>
    </location>
</feature>
<keyword evidence="6 8" id="KW-0627">Porphyrin biosynthesis</keyword>
<evidence type="ECO:0000256" key="8">
    <source>
        <dbReference type="HAMAP-Rule" id="MF_00087"/>
    </source>
</evidence>
<dbReference type="NCBIfam" id="NF000750">
    <property type="entry name" value="PRK00045.3-4"/>
    <property type="match status" value="1"/>
</dbReference>
<dbReference type="EC" id="1.2.1.70" evidence="3 8"/>
<evidence type="ECO:0000256" key="11">
    <source>
        <dbReference type="PIRSR" id="PIRSR000445-3"/>
    </source>
</evidence>
<comment type="function">
    <text evidence="8">Catalyzes the NADPH-dependent reduction of glutamyl-tRNA(Glu) to glutamate 1-semialdehyde (GSA).</text>
</comment>
<feature type="domain" description="Quinate/shikimate 5-dehydrogenase/glutamyl-tRNA reductase" evidence="15">
    <location>
        <begin position="170"/>
        <end position="300"/>
    </location>
</feature>
<dbReference type="Gene3D" id="3.40.50.720">
    <property type="entry name" value="NAD(P)-binding Rossmann-like Domain"/>
    <property type="match status" value="1"/>
</dbReference>
<proteinExistence type="inferred from homology"/>
<evidence type="ECO:0000256" key="13">
    <source>
        <dbReference type="RuleBase" id="RU000584"/>
    </source>
</evidence>
<evidence type="ECO:0000313" key="18">
    <source>
        <dbReference type="Proteomes" id="UP000320216"/>
    </source>
</evidence>
<dbReference type="Gene3D" id="3.30.460.30">
    <property type="entry name" value="Glutamyl-tRNA reductase, N-terminal domain"/>
    <property type="match status" value="1"/>
</dbReference>
<dbReference type="PROSITE" id="PS00747">
    <property type="entry name" value="GLUTR"/>
    <property type="match status" value="1"/>
</dbReference>
<dbReference type="Pfam" id="PF00745">
    <property type="entry name" value="GlutR_dimer"/>
    <property type="match status" value="1"/>
</dbReference>
<dbReference type="Pfam" id="PF01488">
    <property type="entry name" value="Shikimate_DH"/>
    <property type="match status" value="1"/>
</dbReference>
<accession>A0A5B8M7M4</accession>
<sequence length="428" mass="45703">MLLCFTASHRTADFELLERLERHSGEVDTALRSRTDAFAGSVVLATCNRFEAYLDVKDAAAPAAIDLAIATVSDATGVAPDQLRASSAVVHDDAVADHLFSVASGLESLVIGEGEIAGQVRRSLEKARTHGSATRELERLFQNASRVSREVKNGTRVGSAGRSIVRLALELASSRITDWASARILLVGTGNYAATTLAALRDRGADDVRVWSRTGRAETFALKHGVEAVERNGLENAIATSELVITCSTAPTVLFDRTLVEAASHHDESVVHRLIVDLGLPRNVDREVAWVTGTELLDLETIGLHAPLEDFTATQQARCLVGQAAAEFTARGDERAAEPALVALRGHVFGVLEAELERARSRGTSSEQTEAALRHLVGVLLHTPSTRARELARDGDAQAFITGVNAVFGLDSAVQPTLRIVADEGKAS</sequence>
<keyword evidence="18" id="KW-1185">Reference proteome</keyword>
<feature type="domain" description="Glutamyl-tRNA reductase N-terminal" evidence="16">
    <location>
        <begin position="7"/>
        <end position="155"/>
    </location>
</feature>
<feature type="binding site" evidence="8 11">
    <location>
        <begin position="188"/>
        <end position="193"/>
    </location>
    <ligand>
        <name>NADP(+)</name>
        <dbReference type="ChEBI" id="CHEBI:58349"/>
    </ligand>
</feature>
<reference evidence="17 18" key="1">
    <citation type="submission" date="2019-07" db="EMBL/GenBank/DDBJ databases">
        <title>Full genome sequence of Humibacter sp. WJ7-1.</title>
        <authorList>
            <person name="Im W.-T."/>
        </authorList>
    </citation>
    <scope>NUCLEOTIDE SEQUENCE [LARGE SCALE GENOMIC DNA]</scope>
    <source>
        <strain evidence="17 18">WJ7-1</strain>
    </source>
</reference>
<comment type="subunit">
    <text evidence="8">Homodimer.</text>
</comment>
<name>A0A5B8M7M4_9MICO</name>
<evidence type="ECO:0000256" key="9">
    <source>
        <dbReference type="PIRSR" id="PIRSR000445-1"/>
    </source>
</evidence>
<dbReference type="OrthoDB" id="110209at2"/>
<dbReference type="PANTHER" id="PTHR43013:SF1">
    <property type="entry name" value="GLUTAMYL-TRNA REDUCTASE"/>
    <property type="match status" value="1"/>
</dbReference>
<dbReference type="InterPro" id="IPR006151">
    <property type="entry name" value="Shikm_DH/Glu-tRNA_Rdtase"/>
</dbReference>
<evidence type="ECO:0000256" key="12">
    <source>
        <dbReference type="PIRSR" id="PIRSR000445-4"/>
    </source>
</evidence>
<dbReference type="Pfam" id="PF05201">
    <property type="entry name" value="GlutR_N"/>
    <property type="match status" value="1"/>
</dbReference>
<dbReference type="FunFam" id="3.30.460.30:FF:000001">
    <property type="entry name" value="Glutamyl-tRNA reductase"/>
    <property type="match status" value="1"/>
</dbReference>
<comment type="miscellaneous">
    <text evidence="8">During catalysis, the active site Cys acts as a nucleophile attacking the alpha-carbonyl group of tRNA-bound glutamate with the formation of a thioester intermediate between enzyme and glutamate, and the concomitant release of tRNA(Glu). The thioester intermediate is finally reduced by direct hydride transfer from NADPH, to form the product GSA.</text>
</comment>
<feature type="binding site" evidence="8 10">
    <location>
        <position position="108"/>
    </location>
    <ligand>
        <name>substrate</name>
    </ligand>
</feature>
<comment type="catalytic activity">
    <reaction evidence="7 8 13">
        <text>(S)-4-amino-5-oxopentanoate + tRNA(Glu) + NADP(+) = L-glutamyl-tRNA(Glu) + NADPH + H(+)</text>
        <dbReference type="Rhea" id="RHEA:12344"/>
        <dbReference type="Rhea" id="RHEA-COMP:9663"/>
        <dbReference type="Rhea" id="RHEA-COMP:9680"/>
        <dbReference type="ChEBI" id="CHEBI:15378"/>
        <dbReference type="ChEBI" id="CHEBI:57501"/>
        <dbReference type="ChEBI" id="CHEBI:57783"/>
        <dbReference type="ChEBI" id="CHEBI:58349"/>
        <dbReference type="ChEBI" id="CHEBI:78442"/>
        <dbReference type="ChEBI" id="CHEBI:78520"/>
        <dbReference type="EC" id="1.2.1.70"/>
    </reaction>
</comment>
<dbReference type="InterPro" id="IPR036453">
    <property type="entry name" value="GluRdtase_dimer_dom_sf"/>
</dbReference>
<dbReference type="InterPro" id="IPR036291">
    <property type="entry name" value="NAD(P)-bd_dom_sf"/>
</dbReference>
<evidence type="ECO:0000259" key="16">
    <source>
        <dbReference type="Pfam" id="PF05201"/>
    </source>
</evidence>
<comment type="similarity">
    <text evidence="2 8 13">Belongs to the glutamyl-tRNA reductase family.</text>
</comment>
<dbReference type="HAMAP" id="MF_00087">
    <property type="entry name" value="Glu_tRNA_reductase"/>
    <property type="match status" value="1"/>
</dbReference>
<dbReference type="KEGG" id="huw:FPZ11_13290"/>
<organism evidence="17 18">
    <name type="scientific">Humibacter ginsenosidimutans</name>
    <dbReference type="NCBI Taxonomy" id="2599293"/>
    <lineage>
        <taxon>Bacteria</taxon>
        <taxon>Bacillati</taxon>
        <taxon>Actinomycetota</taxon>
        <taxon>Actinomycetes</taxon>
        <taxon>Micrococcales</taxon>
        <taxon>Microbacteriaceae</taxon>
        <taxon>Humibacter</taxon>
    </lineage>
</organism>
<dbReference type="InterPro" id="IPR015895">
    <property type="entry name" value="4pyrrol_synth_GluRdtase_N"/>
</dbReference>
<keyword evidence="4 8" id="KW-0521">NADP</keyword>
<dbReference type="RefSeq" id="WP_146321636.1">
    <property type="nucleotide sequence ID" value="NZ_CP042305.1"/>
</dbReference>